<proteinExistence type="predicted"/>
<keyword evidence="2" id="KW-1185">Reference proteome</keyword>
<protein>
    <submittedName>
        <fullName evidence="1">3-methyladenine DNA glycosylase AlkC</fullName>
    </submittedName>
</protein>
<dbReference type="Gene3D" id="1.25.40.290">
    <property type="entry name" value="ARM repeat domains"/>
    <property type="match status" value="1"/>
</dbReference>
<dbReference type="Proteomes" id="UP000295673">
    <property type="component" value="Unassembled WGS sequence"/>
</dbReference>
<gene>
    <name evidence="1" type="ORF">BXY66_1892</name>
</gene>
<comment type="caution">
    <text evidence="1">The sequence shown here is derived from an EMBL/GenBank/DDBJ whole genome shotgun (WGS) entry which is preliminary data.</text>
</comment>
<dbReference type="InterPro" id="IPR016024">
    <property type="entry name" value="ARM-type_fold"/>
</dbReference>
<reference evidence="1 2" key="1">
    <citation type="submission" date="2019-03" db="EMBL/GenBank/DDBJ databases">
        <title>Genomic Encyclopedia of Archaeal and Bacterial Type Strains, Phase II (KMG-II): from individual species to whole genera.</title>
        <authorList>
            <person name="Goeker M."/>
        </authorList>
    </citation>
    <scope>NUCLEOTIDE SEQUENCE [LARGE SCALE GENOMIC DNA]</scope>
    <source>
        <strain evidence="1 2">DSM 26433</strain>
    </source>
</reference>
<organism evidence="1 2">
    <name type="scientific">Shimia isoporae</name>
    <dbReference type="NCBI Taxonomy" id="647720"/>
    <lineage>
        <taxon>Bacteria</taxon>
        <taxon>Pseudomonadati</taxon>
        <taxon>Pseudomonadota</taxon>
        <taxon>Alphaproteobacteria</taxon>
        <taxon>Rhodobacterales</taxon>
        <taxon>Roseobacteraceae</taxon>
    </lineage>
</organism>
<evidence type="ECO:0000313" key="1">
    <source>
        <dbReference type="EMBL" id="TCL09827.1"/>
    </source>
</evidence>
<name>A0A4R1NN19_9RHOB</name>
<accession>A0A4R1NN19</accession>
<dbReference type="AlphaFoldDB" id="A0A4R1NN19"/>
<dbReference type="SUPFAM" id="SSF48371">
    <property type="entry name" value="ARM repeat"/>
    <property type="match status" value="1"/>
</dbReference>
<dbReference type="EMBL" id="SMGR01000001">
    <property type="protein sequence ID" value="TCL09827.1"/>
    <property type="molecule type" value="Genomic_DNA"/>
</dbReference>
<sequence>MARGVGVSQGFSLKDQLFNADSLRDLASEYQRGLPDFDADQFHTEAVAGLPGRELLERLEWIADCVEAQLAPEFPEMAQQLEAAMPPALDPTLSDNDFGRFIHAVPGILAVRHGLDNHRERALVLLHNATKRFSMEFYIRPFLNRWPDETFEVLLEWAEDSNYHVRRLVSEGTRPKLPWAKKVEIDPLSPLPLLEKLHADPTRYVTRSVANHLNDISKIDTSVVTKTLKGWHDLAQQEPKELNWMTRHALRTAVKKGDADALALQGFHADAPVHLTELSVSESKVAIGDALEFNLSLKTDSKTPVPVLVDYEMRFHRPNGREGRKVFKLKQTEIPALGSVRLSKRHVLKGNATTFTLYPGRHTLAVQVNGRVQGEISFELVNPT</sequence>
<evidence type="ECO:0000313" key="2">
    <source>
        <dbReference type="Proteomes" id="UP000295673"/>
    </source>
</evidence>